<keyword evidence="2 6" id="KW-0560">Oxidoreductase</keyword>
<keyword evidence="3" id="KW-0520">NAD</keyword>
<dbReference type="Proteomes" id="UP000005096">
    <property type="component" value="Chromosome"/>
</dbReference>
<dbReference type="InterPro" id="IPR016162">
    <property type="entry name" value="Ald_DH_N"/>
</dbReference>
<feature type="active site" evidence="5">
    <location>
        <position position="273"/>
    </location>
</feature>
<dbReference type="PANTHER" id="PTHR43521:SF1">
    <property type="entry name" value="ALPHA-AMINOADIPIC SEMIALDEHYDE DEHYDROGENASE"/>
    <property type="match status" value="1"/>
</dbReference>
<organism evidence="8 9">
    <name type="scientific">Aminomonas paucivorans DSM 12260</name>
    <dbReference type="NCBI Taxonomy" id="584708"/>
    <lineage>
        <taxon>Bacteria</taxon>
        <taxon>Thermotogati</taxon>
        <taxon>Synergistota</taxon>
        <taxon>Synergistia</taxon>
        <taxon>Synergistales</taxon>
        <taxon>Synergistaceae</taxon>
        <taxon>Aminomonas</taxon>
    </lineage>
</organism>
<dbReference type="GO" id="GO:0004029">
    <property type="term" value="F:aldehyde dehydrogenase (NAD+) activity"/>
    <property type="evidence" value="ECO:0007669"/>
    <property type="project" value="UniProtKB-EC"/>
</dbReference>
<protein>
    <recommendedName>
        <fullName evidence="4">aldehyde dehydrogenase (NAD(+))</fullName>
        <ecNumber evidence="4">1.2.1.3</ecNumber>
    </recommendedName>
</protein>
<evidence type="ECO:0000256" key="5">
    <source>
        <dbReference type="PROSITE-ProRule" id="PRU10007"/>
    </source>
</evidence>
<dbReference type="PROSITE" id="PS00687">
    <property type="entry name" value="ALDEHYDE_DEHYDR_GLU"/>
    <property type="match status" value="1"/>
</dbReference>
<dbReference type="InterPro" id="IPR016161">
    <property type="entry name" value="Ald_DH/histidinol_DH"/>
</dbReference>
<dbReference type="SUPFAM" id="SSF53720">
    <property type="entry name" value="ALDH-like"/>
    <property type="match status" value="1"/>
</dbReference>
<dbReference type="InterPro" id="IPR044638">
    <property type="entry name" value="ALDH7A1-like"/>
</dbReference>
<evidence type="ECO:0000256" key="2">
    <source>
        <dbReference type="ARBA" id="ARBA00023002"/>
    </source>
</evidence>
<dbReference type="EC" id="1.2.1.3" evidence="4"/>
<evidence type="ECO:0000256" key="3">
    <source>
        <dbReference type="ARBA" id="ARBA00023027"/>
    </source>
</evidence>
<dbReference type="AlphaFoldDB" id="E3CUE9"/>
<dbReference type="HOGENOM" id="CLU_005391_1_2_0"/>
<dbReference type="EMBL" id="CM001022">
    <property type="protein sequence ID" value="EFQ23108.1"/>
    <property type="molecule type" value="Genomic_DNA"/>
</dbReference>
<comment type="similarity">
    <text evidence="6">Belongs to the aldehyde dehydrogenase family.</text>
</comment>
<evidence type="ECO:0000259" key="7">
    <source>
        <dbReference type="Pfam" id="PF00171"/>
    </source>
</evidence>
<dbReference type="InterPro" id="IPR015590">
    <property type="entry name" value="Aldehyde_DH_dom"/>
</dbReference>
<dbReference type="Pfam" id="PF00171">
    <property type="entry name" value="Aldedh"/>
    <property type="match status" value="1"/>
</dbReference>
<dbReference type="eggNOG" id="COG1012">
    <property type="taxonomic scope" value="Bacteria"/>
</dbReference>
<accession>E3CUE9</accession>
<dbReference type="Gene3D" id="3.40.309.10">
    <property type="entry name" value="Aldehyde Dehydrogenase, Chain A, domain 2"/>
    <property type="match status" value="1"/>
</dbReference>
<dbReference type="STRING" id="584708.Apau_0679"/>
<dbReference type="PaxDb" id="584708-Apau_0679"/>
<gene>
    <name evidence="8" type="ORF">Apau_0679</name>
</gene>
<evidence type="ECO:0000256" key="4">
    <source>
        <dbReference type="ARBA" id="ARBA00024226"/>
    </source>
</evidence>
<evidence type="ECO:0000313" key="9">
    <source>
        <dbReference type="Proteomes" id="UP000005096"/>
    </source>
</evidence>
<dbReference type="PANTHER" id="PTHR43521">
    <property type="entry name" value="ALPHA-AMINOADIPIC SEMIALDEHYDE DEHYDROGENASE"/>
    <property type="match status" value="1"/>
</dbReference>
<reference evidence="8 9" key="1">
    <citation type="journal article" date="2010" name="Stand. Genomic Sci.">
        <title>Non-contiguous finished genome sequence of Aminomonas paucivorans type strain (GLU-3).</title>
        <authorList>
            <person name="Pitluck S."/>
            <person name="Yasawong M."/>
            <person name="Held B."/>
            <person name="Lapidus A."/>
            <person name="Nolan M."/>
            <person name="Copeland A."/>
            <person name="Lucas S."/>
            <person name="Del Rio T.G."/>
            <person name="Tice H."/>
            <person name="Cheng J.F."/>
            <person name="Chertkov O."/>
            <person name="Goodwin L."/>
            <person name="Tapia R."/>
            <person name="Han C."/>
            <person name="Liolios K."/>
            <person name="Ivanova N."/>
            <person name="Mavromatis K."/>
            <person name="Ovchinnikova G."/>
            <person name="Pati A."/>
            <person name="Chen A."/>
            <person name="Palaniappan K."/>
            <person name="Land M."/>
            <person name="Hauser L."/>
            <person name="Chang Y.J."/>
            <person name="Jeffries C.D."/>
            <person name="Pukall R."/>
            <person name="Spring S."/>
            <person name="Rohde M."/>
            <person name="Sikorski J."/>
            <person name="Goker M."/>
            <person name="Woyke T."/>
            <person name="Bristow J."/>
            <person name="Eisen J.A."/>
            <person name="Markowitz V."/>
            <person name="Hugenholtz P."/>
            <person name="Kyrpides N.C."/>
            <person name="Klenk H.P."/>
        </authorList>
    </citation>
    <scope>NUCLEOTIDE SEQUENCE [LARGE SCALE GENOMIC DNA]</scope>
    <source>
        <strain evidence="8 9">DSM 12260</strain>
    </source>
</reference>
<dbReference type="Gene3D" id="3.40.605.10">
    <property type="entry name" value="Aldehyde Dehydrogenase, Chain A, domain 1"/>
    <property type="match status" value="1"/>
</dbReference>
<dbReference type="InterPro" id="IPR029510">
    <property type="entry name" value="Ald_DH_CS_GLU"/>
</dbReference>
<name>E3CUE9_9BACT</name>
<keyword evidence="9" id="KW-1185">Reference proteome</keyword>
<proteinExistence type="inferred from homology"/>
<comment type="subunit">
    <text evidence="1">Homotetramer.</text>
</comment>
<evidence type="ECO:0000313" key="8">
    <source>
        <dbReference type="EMBL" id="EFQ23108.1"/>
    </source>
</evidence>
<feature type="domain" description="Aldehyde dehydrogenase" evidence="7">
    <location>
        <begin position="40"/>
        <end position="502"/>
    </location>
</feature>
<dbReference type="InterPro" id="IPR016163">
    <property type="entry name" value="Ald_DH_C"/>
</dbReference>
<evidence type="ECO:0000256" key="6">
    <source>
        <dbReference type="RuleBase" id="RU003345"/>
    </source>
</evidence>
<evidence type="ECO:0000256" key="1">
    <source>
        <dbReference type="ARBA" id="ARBA00011881"/>
    </source>
</evidence>
<sequence length="524" mass="56460">MGTTTMTSVLRDSILAEVGLEEVPSGATLGGSGGWLDVHGPELVSRSPTDGQEIARIRQADGSDLARVLDGAREGFRTWSAMPAPRRGEVVRRIGTQLRRYKEPLARLITLEMGKILPEARGEVQEMIDIADFAVGLSRQLYGMTTHSERPGHRLYEQWHSLGPVGVVTAFNFPSAVWSWNAMLAGVCGDTVVWKPSSQTPLVTLAVQRILEPVLDEFDLRGVFTAVVGPGRSVGEELLRSPHIPLLSVTGSGSVGAHVAQVVGARMGRTILELGGNNAVIVREDACLDDALQAVFFGAVGTAGQRCTSTRRVILHPRIAKPFLDRLCSAYRHLKVDHPLWTDPHVGPVTTPEAMEDMESAIREARDAGGTLLAGGDRVPVEGAPEGYYIRPAIMRAENHWPVVQRETFAPLLYVMEAESMEEALALQNGVPQGLSSSCFTNSLRDAERFLSVRGSDCGIANINLGTSGAEIGGAFGGEKETGGGRESGSDAWKAYMRRQTVTIHWEDGLELAQGVVFKLPGEA</sequence>